<dbReference type="GO" id="GO:0004359">
    <property type="term" value="F:glutaminase activity"/>
    <property type="evidence" value="ECO:0007669"/>
    <property type="project" value="InterPro"/>
</dbReference>
<evidence type="ECO:0000256" key="5">
    <source>
        <dbReference type="ARBA" id="ARBA00022840"/>
    </source>
</evidence>
<feature type="binding site" evidence="7">
    <location>
        <position position="482"/>
    </location>
    <ligand>
        <name>ATP</name>
        <dbReference type="ChEBI" id="CHEBI:30616"/>
    </ligand>
</feature>
<keyword evidence="3 7" id="KW-0436">Ligase</keyword>
<dbReference type="EC" id="6.3.5.1" evidence="7 8"/>
<dbReference type="NCBIfam" id="TIGR00552">
    <property type="entry name" value="nadE"/>
    <property type="match status" value="1"/>
</dbReference>
<evidence type="ECO:0000259" key="10">
    <source>
        <dbReference type="PROSITE" id="PS50263"/>
    </source>
</evidence>
<dbReference type="PANTHER" id="PTHR23090:SF9">
    <property type="entry name" value="GLUTAMINE-DEPENDENT NAD(+) SYNTHETASE"/>
    <property type="match status" value="1"/>
</dbReference>
<feature type="active site" description="Proton acceptor; for glutaminase activity" evidence="7">
    <location>
        <position position="54"/>
    </location>
</feature>
<comment type="similarity">
    <text evidence="2 7 8">In the C-terminal section; belongs to the NAD synthetase family.</text>
</comment>
<comment type="similarity">
    <text evidence="9">Belongs to the NAD synthetase family.</text>
</comment>
<dbReference type="InterPro" id="IPR036526">
    <property type="entry name" value="C-N_Hydrolase_sf"/>
</dbReference>
<comment type="pathway">
    <text evidence="1 7 8">Cofactor biosynthesis; NAD(+) biosynthesis; NAD(+) from deamido-NAD(+) (L-Gln route): step 1/1.</text>
</comment>
<keyword evidence="4 7" id="KW-0547">Nucleotide-binding</keyword>
<dbReference type="CDD" id="cd07570">
    <property type="entry name" value="GAT_Gln-NAD-synth"/>
    <property type="match status" value="1"/>
</dbReference>
<feature type="binding site" evidence="7">
    <location>
        <position position="487"/>
    </location>
    <ligand>
        <name>deamido-NAD(+)</name>
        <dbReference type="ChEBI" id="CHEBI:58437"/>
        <note>ligand shared between two neighboring subunits</note>
    </ligand>
</feature>
<feature type="binding site" evidence="7">
    <location>
        <begin position="368"/>
        <end position="375"/>
    </location>
    <ligand>
        <name>ATP</name>
        <dbReference type="ChEBI" id="CHEBI:30616"/>
    </ligand>
</feature>
<evidence type="ECO:0000256" key="9">
    <source>
        <dbReference type="RuleBase" id="RU003811"/>
    </source>
</evidence>
<dbReference type="HAMAP" id="MF_02090">
    <property type="entry name" value="NadE_glutamine_dep"/>
    <property type="match status" value="1"/>
</dbReference>
<dbReference type="FunFam" id="1.10.10.1140:FF:000001">
    <property type="entry name" value="Glutamine-dependent NAD(+) synthetase"/>
    <property type="match status" value="1"/>
</dbReference>
<dbReference type="FunFam" id="3.40.50.620:FF:000155">
    <property type="entry name" value="Glutamine-dependent NAD(+) synthetase"/>
    <property type="match status" value="1"/>
</dbReference>
<dbReference type="GO" id="GO:0009435">
    <property type="term" value="P:NAD+ biosynthetic process"/>
    <property type="evidence" value="ECO:0007669"/>
    <property type="project" value="UniProtKB-UniRule"/>
</dbReference>
<feature type="binding site" evidence="7">
    <location>
        <position position="458"/>
    </location>
    <ligand>
        <name>deamido-NAD(+)</name>
        <dbReference type="ChEBI" id="CHEBI:58437"/>
        <note>ligand shared between two neighboring subunits</note>
    </ligand>
</feature>
<feature type="binding site" evidence="7">
    <location>
        <position position="129"/>
    </location>
    <ligand>
        <name>L-glutamine</name>
        <dbReference type="ChEBI" id="CHEBI:58359"/>
    </ligand>
</feature>
<evidence type="ECO:0000256" key="1">
    <source>
        <dbReference type="ARBA" id="ARBA00005188"/>
    </source>
</evidence>
<dbReference type="RefSeq" id="WP_211938297.1">
    <property type="nucleotide sequence ID" value="NZ_CP073078.1"/>
</dbReference>
<feature type="active site" description="For glutaminase activity" evidence="7">
    <location>
        <position position="123"/>
    </location>
</feature>
<name>A0A975IWC4_9CAUL</name>
<dbReference type="PANTHER" id="PTHR23090">
    <property type="entry name" value="NH 3 /GLUTAMINE-DEPENDENT NAD + SYNTHETASE"/>
    <property type="match status" value="1"/>
</dbReference>
<evidence type="ECO:0000256" key="8">
    <source>
        <dbReference type="PIRNR" id="PIRNR006630"/>
    </source>
</evidence>
<dbReference type="Gene3D" id="3.40.50.620">
    <property type="entry name" value="HUPs"/>
    <property type="match status" value="1"/>
</dbReference>
<dbReference type="InterPro" id="IPR041856">
    <property type="entry name" value="NAD+_synth_C"/>
</dbReference>
<dbReference type="Gene3D" id="1.10.10.1140">
    <property type="entry name" value="Glutamine-dependent NAD+ synthetase, C-terminal domain"/>
    <property type="match status" value="1"/>
</dbReference>
<accession>A0A975IWC4</accession>
<feature type="binding site" evidence="7">
    <location>
        <position position="206"/>
    </location>
    <ligand>
        <name>L-glutamine</name>
        <dbReference type="ChEBI" id="CHEBI:58359"/>
    </ligand>
</feature>
<dbReference type="InterPro" id="IPR003694">
    <property type="entry name" value="NAD_synthase"/>
</dbReference>
<dbReference type="SUPFAM" id="SSF56317">
    <property type="entry name" value="Carbon-nitrogen hydrolase"/>
    <property type="match status" value="1"/>
</dbReference>
<dbReference type="Gene3D" id="3.60.110.10">
    <property type="entry name" value="Carbon-nitrogen hydrolase"/>
    <property type="match status" value="1"/>
</dbReference>
<dbReference type="EMBL" id="CP073078">
    <property type="protein sequence ID" value="QUD88246.1"/>
    <property type="molecule type" value="Genomic_DNA"/>
</dbReference>
<dbReference type="InterPro" id="IPR022310">
    <property type="entry name" value="NAD/GMP_synthase"/>
</dbReference>
<dbReference type="CDD" id="cd00553">
    <property type="entry name" value="NAD_synthase"/>
    <property type="match status" value="1"/>
</dbReference>
<feature type="binding site" evidence="7">
    <location>
        <begin position="492"/>
        <end position="495"/>
    </location>
    <ligand>
        <name>deamido-NAD(+)</name>
        <dbReference type="ChEBI" id="CHEBI:58437"/>
        <note>ligand shared between two neighboring subunits</note>
    </ligand>
</feature>
<keyword evidence="6 7" id="KW-0520">NAD</keyword>
<dbReference type="SUPFAM" id="SSF52402">
    <property type="entry name" value="Adenine nucleotide alpha hydrolases-like"/>
    <property type="match status" value="1"/>
</dbReference>
<proteinExistence type="inferred from homology"/>
<dbReference type="Pfam" id="PF02540">
    <property type="entry name" value="NAD_synthase"/>
    <property type="match status" value="1"/>
</dbReference>
<dbReference type="InterPro" id="IPR003010">
    <property type="entry name" value="C-N_Hydrolase"/>
</dbReference>
<evidence type="ECO:0000256" key="6">
    <source>
        <dbReference type="ARBA" id="ARBA00023027"/>
    </source>
</evidence>
<evidence type="ECO:0000313" key="12">
    <source>
        <dbReference type="Proteomes" id="UP000676409"/>
    </source>
</evidence>
<dbReference type="KEGG" id="caul:KCG34_24990"/>
<reference evidence="11" key="1">
    <citation type="submission" date="2021-04" db="EMBL/GenBank/DDBJ databases">
        <title>The complete genome sequence of Caulobacter sp. S6.</title>
        <authorList>
            <person name="Tang Y."/>
            <person name="Ouyang W."/>
            <person name="Liu Q."/>
            <person name="Huang B."/>
            <person name="Guo Z."/>
            <person name="Lei P."/>
        </authorList>
    </citation>
    <scope>NUCLEOTIDE SEQUENCE</scope>
    <source>
        <strain evidence="11">S6</strain>
    </source>
</reference>
<evidence type="ECO:0000256" key="4">
    <source>
        <dbReference type="ARBA" id="ARBA00022741"/>
    </source>
</evidence>
<dbReference type="PIRSF" id="PIRSF006630">
    <property type="entry name" value="NADS_GAT"/>
    <property type="match status" value="1"/>
</dbReference>
<organism evidence="11 12">
    <name type="scientific">Phenylobacterium montanum</name>
    <dbReference type="NCBI Taxonomy" id="2823693"/>
    <lineage>
        <taxon>Bacteria</taxon>
        <taxon>Pseudomonadati</taxon>
        <taxon>Pseudomonadota</taxon>
        <taxon>Alphaproteobacteria</taxon>
        <taxon>Caulobacterales</taxon>
        <taxon>Caulobacteraceae</taxon>
        <taxon>Phenylobacterium</taxon>
    </lineage>
</organism>
<dbReference type="AlphaFoldDB" id="A0A975IWC4"/>
<comment type="function">
    <text evidence="7">Catalyzes the ATP-dependent amidation of deamido-NAD to form NAD. Uses L-glutamine as a nitrogen source.</text>
</comment>
<keyword evidence="5 7" id="KW-0067">ATP-binding</keyword>
<keyword evidence="12" id="KW-1185">Reference proteome</keyword>
<gene>
    <name evidence="7" type="primary">nadE</name>
    <name evidence="11" type="ORF">KCG34_24990</name>
</gene>
<evidence type="ECO:0000256" key="2">
    <source>
        <dbReference type="ARBA" id="ARBA00007145"/>
    </source>
</evidence>
<protein>
    <recommendedName>
        <fullName evidence="7 8">Glutamine-dependent NAD(+) synthetase</fullName>
        <ecNumber evidence="7 8">6.3.5.1</ecNumber>
    </recommendedName>
    <alternativeName>
        <fullName evidence="7 8">NAD(+) synthase [glutamine-hydrolyzing]</fullName>
    </alternativeName>
</protein>
<feature type="domain" description="CN hydrolase" evidence="10">
    <location>
        <begin position="14"/>
        <end position="278"/>
    </location>
</feature>
<dbReference type="InterPro" id="IPR014729">
    <property type="entry name" value="Rossmann-like_a/b/a_fold"/>
</dbReference>
<dbReference type="GO" id="GO:0005524">
    <property type="term" value="F:ATP binding"/>
    <property type="evidence" value="ECO:0007669"/>
    <property type="project" value="UniProtKB-UniRule"/>
</dbReference>
<feature type="active site" description="Nucleophile; for glutaminase activity" evidence="7">
    <location>
        <position position="179"/>
    </location>
</feature>
<dbReference type="PROSITE" id="PS50263">
    <property type="entry name" value="CN_HYDROLASE"/>
    <property type="match status" value="1"/>
</dbReference>
<feature type="binding site" evidence="7">
    <location>
        <position position="212"/>
    </location>
    <ligand>
        <name>L-glutamine</name>
        <dbReference type="ChEBI" id="CHEBI:58359"/>
    </ligand>
</feature>
<comment type="catalytic activity">
    <reaction evidence="7 8">
        <text>deamido-NAD(+) + L-glutamine + ATP + H2O = L-glutamate + AMP + diphosphate + NAD(+) + H(+)</text>
        <dbReference type="Rhea" id="RHEA:24384"/>
        <dbReference type="ChEBI" id="CHEBI:15377"/>
        <dbReference type="ChEBI" id="CHEBI:15378"/>
        <dbReference type="ChEBI" id="CHEBI:29985"/>
        <dbReference type="ChEBI" id="CHEBI:30616"/>
        <dbReference type="ChEBI" id="CHEBI:33019"/>
        <dbReference type="ChEBI" id="CHEBI:57540"/>
        <dbReference type="ChEBI" id="CHEBI:58359"/>
        <dbReference type="ChEBI" id="CHEBI:58437"/>
        <dbReference type="ChEBI" id="CHEBI:456215"/>
        <dbReference type="EC" id="6.3.5.1"/>
    </reaction>
</comment>
<feature type="binding site" evidence="7">
    <location>
        <position position="638"/>
    </location>
    <ligand>
        <name>deamido-NAD(+)</name>
        <dbReference type="ChEBI" id="CHEBI:58437"/>
        <note>ligand shared between two neighboring subunits</note>
    </ligand>
</feature>
<dbReference type="GO" id="GO:0005737">
    <property type="term" value="C:cytoplasm"/>
    <property type="evidence" value="ECO:0007669"/>
    <property type="project" value="InterPro"/>
</dbReference>
<dbReference type="InterPro" id="IPR014445">
    <property type="entry name" value="Gln-dep_NAD_synthase"/>
</dbReference>
<dbReference type="GO" id="GO:0008795">
    <property type="term" value="F:NAD+ synthase activity"/>
    <property type="evidence" value="ECO:0007669"/>
    <property type="project" value="UniProtKB-UniRule"/>
</dbReference>
<evidence type="ECO:0000256" key="3">
    <source>
        <dbReference type="ARBA" id="ARBA00022598"/>
    </source>
</evidence>
<dbReference type="GO" id="GO:0003952">
    <property type="term" value="F:NAD+ synthase (glutamine-hydrolyzing) activity"/>
    <property type="evidence" value="ECO:0007669"/>
    <property type="project" value="UniProtKB-UniRule"/>
</dbReference>
<dbReference type="Pfam" id="PF00795">
    <property type="entry name" value="CN_hydrolase"/>
    <property type="match status" value="1"/>
</dbReference>
<evidence type="ECO:0000313" key="11">
    <source>
        <dbReference type="EMBL" id="QUD88246.1"/>
    </source>
</evidence>
<dbReference type="NCBIfam" id="NF002730">
    <property type="entry name" value="PRK02628.1"/>
    <property type="match status" value="1"/>
</dbReference>
<dbReference type="Proteomes" id="UP000676409">
    <property type="component" value="Chromosome"/>
</dbReference>
<sequence>MPYDFHSLYSHDFLRVAAATPRVAVADPAFNLAETLKLAREADAKKAGLIAFPELGISAYAIDDLLLQDALLEAVDRALVDLVEASRDLYPVIVVGAPLGLDGRLYNTAVAIHRGEVLGVVPKTYLPNYREFYERRHFTPGVGVQGRTIAVAGQEAPFGVDLLFRSVGEVAFTFHVEICEDVWVPIPPSSHAALAGAEVLVNLSASNIAIGKAETRKLLCASQSARAQAAYVYTAAGPGESTTDLAWDGQAGVYECGRVLNETPRFVSGSIAFADVDLGRIRQERMRMGSFGDNARSEAERVEAFSYALFELDAPEEAVALERPIERFPFVPSDPSRLAEDCYEAYNIQVQGLAKRLEASGAKKIVIGVSGGLDSTQALLVAVRAMDRLGRPRSDILAYTLPGFATSEGTKSNAWALIKAIGATGGEIDIRPAAERMLADIGHPYAAGQKQYDVTFENVQAGLRTDYLFRLANHHGGIVLGTGDLSELALGWCTYGVGDQMSHYNVNSGVSKTLIQHLIRFVANSGDVDAATAKLLLDILATEISPELVPADADGAIQSTEAMVGPYALQDFTLHYVARYGFRPSKIAFLALSAWGDVEKGAWPENTPDSARRAYSLAEIRRWMEVFLTRFFATSQFKRSAVPNGPKISSAGALSPRGDWRAPSDGNAKLWLAELKEKVPAG</sequence>
<evidence type="ECO:0000256" key="7">
    <source>
        <dbReference type="HAMAP-Rule" id="MF_02090"/>
    </source>
</evidence>